<dbReference type="GO" id="GO:0140359">
    <property type="term" value="F:ABC-type transporter activity"/>
    <property type="evidence" value="ECO:0007669"/>
    <property type="project" value="InterPro"/>
</dbReference>
<dbReference type="InterPro" id="IPR017871">
    <property type="entry name" value="ABC_transporter-like_CS"/>
</dbReference>
<dbReference type="InterPro" id="IPR003439">
    <property type="entry name" value="ABC_transporter-like_ATP-bd"/>
</dbReference>
<feature type="transmembrane region" description="Helical" evidence="10">
    <location>
        <begin position="337"/>
        <end position="358"/>
    </location>
</feature>
<comment type="subcellular location">
    <subcellularLocation>
        <location evidence="1">Membrane</location>
        <topology evidence="1">Multi-pass membrane protein</topology>
    </subcellularLocation>
</comment>
<feature type="transmembrane region" description="Helical" evidence="10">
    <location>
        <begin position="1224"/>
        <end position="1241"/>
    </location>
</feature>
<reference evidence="12 13" key="1">
    <citation type="journal article" date="2012" name="New Phytol.">
        <title>Insight into trade-off between wood decay and parasitism from the genome of a fungal forest pathogen.</title>
        <authorList>
            <person name="Olson A."/>
            <person name="Aerts A."/>
            <person name="Asiegbu F."/>
            <person name="Belbahri L."/>
            <person name="Bouzid O."/>
            <person name="Broberg A."/>
            <person name="Canback B."/>
            <person name="Coutinho P.M."/>
            <person name="Cullen D."/>
            <person name="Dalman K."/>
            <person name="Deflorio G."/>
            <person name="van Diepen L.T."/>
            <person name="Dunand C."/>
            <person name="Duplessis S."/>
            <person name="Durling M."/>
            <person name="Gonthier P."/>
            <person name="Grimwood J."/>
            <person name="Fossdal C.G."/>
            <person name="Hansson D."/>
            <person name="Henrissat B."/>
            <person name="Hietala A."/>
            <person name="Himmelstrand K."/>
            <person name="Hoffmeister D."/>
            <person name="Hogberg N."/>
            <person name="James T.Y."/>
            <person name="Karlsson M."/>
            <person name="Kohler A."/>
            <person name="Kues U."/>
            <person name="Lee Y.H."/>
            <person name="Lin Y.C."/>
            <person name="Lind M."/>
            <person name="Lindquist E."/>
            <person name="Lombard V."/>
            <person name="Lucas S."/>
            <person name="Lunden K."/>
            <person name="Morin E."/>
            <person name="Murat C."/>
            <person name="Park J."/>
            <person name="Raffaello T."/>
            <person name="Rouze P."/>
            <person name="Salamov A."/>
            <person name="Schmutz J."/>
            <person name="Solheim H."/>
            <person name="Stahlberg J."/>
            <person name="Velez H."/>
            <person name="de Vries R.P."/>
            <person name="Wiebenga A."/>
            <person name="Woodward S."/>
            <person name="Yakovlev I."/>
            <person name="Garbelotto M."/>
            <person name="Martin F."/>
            <person name="Grigoriev I.V."/>
            <person name="Stenlid J."/>
        </authorList>
    </citation>
    <scope>NUCLEOTIDE SEQUENCE [LARGE SCALE GENOMIC DNA]</scope>
    <source>
        <strain evidence="12 13">TC 32-1</strain>
    </source>
</reference>
<dbReference type="InterPro" id="IPR027417">
    <property type="entry name" value="P-loop_NTPase"/>
</dbReference>
<dbReference type="GO" id="GO:0005524">
    <property type="term" value="F:ATP binding"/>
    <property type="evidence" value="ECO:0007669"/>
    <property type="project" value="UniProtKB-KW"/>
</dbReference>
<dbReference type="PROSITE" id="PS00211">
    <property type="entry name" value="ABC_TRANSPORTER_1"/>
    <property type="match status" value="2"/>
</dbReference>
<dbReference type="eggNOG" id="KOG0059">
    <property type="taxonomic scope" value="Eukaryota"/>
</dbReference>
<keyword evidence="4 10" id="KW-0812">Transmembrane</keyword>
<feature type="transmembrane region" description="Helical" evidence="10">
    <location>
        <begin position="1109"/>
        <end position="1130"/>
    </location>
</feature>
<dbReference type="GO" id="GO:0016020">
    <property type="term" value="C:membrane"/>
    <property type="evidence" value="ECO:0007669"/>
    <property type="project" value="UniProtKB-SubCell"/>
</dbReference>
<comment type="similarity">
    <text evidence="2">Belongs to the ABC transporter superfamily. ABCA family.</text>
</comment>
<accession>W4KL69</accession>
<evidence type="ECO:0000256" key="5">
    <source>
        <dbReference type="ARBA" id="ARBA00022737"/>
    </source>
</evidence>
<keyword evidence="6" id="KW-0547">Nucleotide-binding</keyword>
<keyword evidence="3" id="KW-0813">Transport</keyword>
<evidence type="ECO:0000256" key="2">
    <source>
        <dbReference type="ARBA" id="ARBA00008869"/>
    </source>
</evidence>
<dbReference type="GO" id="GO:0005319">
    <property type="term" value="F:lipid transporter activity"/>
    <property type="evidence" value="ECO:0007669"/>
    <property type="project" value="TreeGrafter"/>
</dbReference>
<dbReference type="SMART" id="SM00382">
    <property type="entry name" value="AAA"/>
    <property type="match status" value="2"/>
</dbReference>
<feature type="transmembrane region" description="Helical" evidence="10">
    <location>
        <begin position="1170"/>
        <end position="1193"/>
    </location>
</feature>
<keyword evidence="5" id="KW-0677">Repeat</keyword>
<evidence type="ECO:0000256" key="6">
    <source>
        <dbReference type="ARBA" id="ARBA00022741"/>
    </source>
</evidence>
<dbReference type="Gene3D" id="3.40.50.300">
    <property type="entry name" value="P-loop containing nucleotide triphosphate hydrolases"/>
    <property type="match status" value="2"/>
</dbReference>
<dbReference type="InterPro" id="IPR013525">
    <property type="entry name" value="ABC2_TM"/>
</dbReference>
<dbReference type="Pfam" id="PF00005">
    <property type="entry name" value="ABC_tran"/>
    <property type="match status" value="2"/>
</dbReference>
<dbReference type="RefSeq" id="XP_009540607.1">
    <property type="nucleotide sequence ID" value="XM_009542312.1"/>
</dbReference>
<evidence type="ECO:0000256" key="7">
    <source>
        <dbReference type="ARBA" id="ARBA00022840"/>
    </source>
</evidence>
<dbReference type="GeneID" id="20666742"/>
<evidence type="ECO:0000313" key="12">
    <source>
        <dbReference type="EMBL" id="ETW86603.1"/>
    </source>
</evidence>
<feature type="transmembrane region" description="Helical" evidence="10">
    <location>
        <begin position="223"/>
        <end position="244"/>
    </location>
</feature>
<dbReference type="STRING" id="747525.W4KL69"/>
<evidence type="ECO:0000256" key="3">
    <source>
        <dbReference type="ARBA" id="ARBA00022448"/>
    </source>
</evidence>
<feature type="transmembrane region" description="Helical" evidence="10">
    <location>
        <begin position="273"/>
        <end position="297"/>
    </location>
</feature>
<dbReference type="PANTHER" id="PTHR19229">
    <property type="entry name" value="ATP-BINDING CASSETTE TRANSPORTER SUBFAMILY A ABCA"/>
    <property type="match status" value="1"/>
</dbReference>
<feature type="transmembrane region" description="Helical" evidence="10">
    <location>
        <begin position="404"/>
        <end position="426"/>
    </location>
</feature>
<dbReference type="Proteomes" id="UP000030671">
    <property type="component" value="Unassembled WGS sequence"/>
</dbReference>
<dbReference type="PROSITE" id="PS50893">
    <property type="entry name" value="ABC_TRANSPORTER_2"/>
    <property type="match status" value="2"/>
</dbReference>
<evidence type="ECO:0000259" key="11">
    <source>
        <dbReference type="PROSITE" id="PS50893"/>
    </source>
</evidence>
<evidence type="ECO:0000256" key="9">
    <source>
        <dbReference type="ARBA" id="ARBA00023136"/>
    </source>
</evidence>
<name>W4KL69_HETIT</name>
<feature type="transmembrane region" description="Helical" evidence="10">
    <location>
        <begin position="855"/>
        <end position="875"/>
    </location>
</feature>
<evidence type="ECO:0000313" key="13">
    <source>
        <dbReference type="Proteomes" id="UP000030671"/>
    </source>
</evidence>
<feature type="transmembrane region" description="Helical" evidence="10">
    <location>
        <begin position="1071"/>
        <end position="1097"/>
    </location>
</feature>
<dbReference type="PANTHER" id="PTHR19229:SF36">
    <property type="entry name" value="ATP-BINDING CASSETTE SUB-FAMILY A MEMBER 2"/>
    <property type="match status" value="1"/>
</dbReference>
<dbReference type="InterPro" id="IPR003593">
    <property type="entry name" value="AAA+_ATPase"/>
</dbReference>
<evidence type="ECO:0000256" key="8">
    <source>
        <dbReference type="ARBA" id="ARBA00022989"/>
    </source>
</evidence>
<dbReference type="OrthoDB" id="8061355at2759"/>
<feature type="transmembrane region" description="Helical" evidence="10">
    <location>
        <begin position="303"/>
        <end position="325"/>
    </location>
</feature>
<feature type="domain" description="ABC transporter" evidence="11">
    <location>
        <begin position="1279"/>
        <end position="1509"/>
    </location>
</feature>
<evidence type="ECO:0000256" key="4">
    <source>
        <dbReference type="ARBA" id="ARBA00022692"/>
    </source>
</evidence>
<feature type="domain" description="ABC transporter" evidence="11">
    <location>
        <begin position="481"/>
        <end position="717"/>
    </location>
</feature>
<dbReference type="Pfam" id="PF12698">
    <property type="entry name" value="ABC2_membrane_3"/>
    <property type="match status" value="1"/>
</dbReference>
<keyword evidence="8 10" id="KW-1133">Transmembrane helix</keyword>
<dbReference type="GO" id="GO:0016887">
    <property type="term" value="F:ATP hydrolysis activity"/>
    <property type="evidence" value="ECO:0007669"/>
    <property type="project" value="InterPro"/>
</dbReference>
<keyword evidence="9 10" id="KW-0472">Membrane</keyword>
<keyword evidence="7" id="KW-0067">ATP-binding</keyword>
<dbReference type="HOGENOM" id="CLU_001640_1_0_1"/>
<feature type="transmembrane region" description="Helical" evidence="10">
    <location>
        <begin position="1031"/>
        <end position="1051"/>
    </location>
</feature>
<sequence length="1607" mass="175554">MAADLFFRQCNALVWKNWIVLSKHPWLNILRCFVLPVAYGIFLAVAQIFLNRPNNYGIGSPIPVYNLSQTFDGSLRLIWADGTNGTAGFTTADDIMAHITRGFSAKQLRAVTKVPSPADIPAACPQNFNLYSECFAAVAFDYIPPSCHTASAVNYTIRGDGGLFHVDVIRHDGDYETRILPLQWAVDQAIIEMRTGLVQPTPMEWPFTQITNTQQSLDIRLSYINGILSLLVLALFICYIGIAYQLPGSVMSERALQLTSHLKAMGLLDSARIISWHVSISLVYLPAWIIVSIIWHYRIFSGTSAGLVFAIHLLFGLSLASWSFFVGMPFGKSPQLAAVASTFFAIVFAIIALVMGAVGTGVAFVFSVLFPPAFYIFAIRIIGGFELSQVPTKVWEHDPKSHMLLLPLIIAAVINIFLWPWLAVLLESRLYDAPPPPKPDPWWHWWGRPSPRPEKPWWRWWDRATPCADDDVVEMPAGVAISIRNLQKTFKPGVFHRSSGIVTAISDLSFDIPKSGIFVLLGSNGAGKSTALSILANLLGRTSGSVRFEGGVTRPPRGTVGIVPQKNVLFPELTCHQTLRVWRAVKHSGESLAGEEDLKQLLRDCDLGSKIHSNASTLSGGQKRKLQLAIGLVGGSKIVLVDECTSGVDPLSRRALWRTLTSVRHDRTIVFTTHFLDEADLLADQIAILAAPGRLLAEGSPVALKSTLGEGYTIHVTFREGMTVTEKSNSPAPAELVDDIRALAPSTYVSSPSDTQISYHLRSKDSVTVEGVLHLLEGKRDEFGIASFDVQGTTIEDIFLGLMTDEPVSMVEKADDSVTVDSPGIDQLTNGRKTSPLRQALTIYNKRFCIAKRSWLTPLILVLVAVLASCIPLFFMRNRPQSCTTVFHTTPKLPLYLPDSSFALSTITPDNSANIFVAPPNLLASIGPSISTIVGENVADNAAFVNTISREFQSVFTGGISIDSQTAQALIAWESSPPGSIGPVLLNLVDNILYNRALNTSDGGNSSASIIQASYQSFPAVETGTLVALKWITFFGAAMAVYPAFFSLYVSRERHSSVQAMQFSNGLSNPVGLWLGHLLFDSMFVVLLSTIIIIVFAAASNQFHGLGFFWFNLVLYGISATLFSYCFSLVTASPLAAFAAAAGYQVIIFILYLAGYLLTLTYAKTSKAGWTLTVIHFTIALISPIASIMRTAFVSVNMFSLLCSGGGVISPSAYANIKRYGGPILYLIVYSFVLFAILVWVDSGSILPRSVSNRKIQEKELKEDVMDEAKAVAVSDDPLRVLGVSKAFGRSKKVVDGVSLGVGRGTIFALLGPNGAGKTTTFNMIRGDITPDQGDVLLNDVSVVHHPQSARLSLGVCPQFTAIDSQLTVREHLMIYGRLKGLRREELPSNVSILLRSTGLEQFADRLASKLSGGNQRKLSLAIALMGNPSVVLIDEFSTGIDAKMKREMWVTLRQVAIGKSIVITTHSMEEASALAQKVGIISKRMLAVGTTASLAARYAAYEVHIPCRSREDVLRAQQLMARIPGARLAEDVATRFEVPVESDLGGQGGAYLSLSQLFHVLSNQGDFAEYTVEKATLENVFLKVIREHEVQEEDPEARTTRWWRSW</sequence>
<evidence type="ECO:0000256" key="10">
    <source>
        <dbReference type="SAM" id="Phobius"/>
    </source>
</evidence>
<organism evidence="12 13">
    <name type="scientific">Heterobasidion irregulare (strain TC 32-1)</name>
    <dbReference type="NCBI Taxonomy" id="747525"/>
    <lineage>
        <taxon>Eukaryota</taxon>
        <taxon>Fungi</taxon>
        <taxon>Dikarya</taxon>
        <taxon>Basidiomycota</taxon>
        <taxon>Agaricomycotina</taxon>
        <taxon>Agaricomycetes</taxon>
        <taxon>Russulales</taxon>
        <taxon>Bondarzewiaceae</taxon>
        <taxon>Heterobasidion</taxon>
        <taxon>Heterobasidion annosum species complex</taxon>
    </lineage>
</organism>
<feature type="transmembrane region" description="Helical" evidence="10">
    <location>
        <begin position="1136"/>
        <end position="1158"/>
    </location>
</feature>
<keyword evidence="13" id="KW-1185">Reference proteome</keyword>
<dbReference type="KEGG" id="hir:HETIRDRAFT_121248"/>
<dbReference type="CDD" id="cd03263">
    <property type="entry name" value="ABC_subfamily_A"/>
    <property type="match status" value="2"/>
</dbReference>
<evidence type="ECO:0000256" key="1">
    <source>
        <dbReference type="ARBA" id="ARBA00004141"/>
    </source>
</evidence>
<dbReference type="SUPFAM" id="SSF52540">
    <property type="entry name" value="P-loop containing nucleoside triphosphate hydrolases"/>
    <property type="match status" value="2"/>
</dbReference>
<feature type="transmembrane region" description="Helical" evidence="10">
    <location>
        <begin position="364"/>
        <end position="383"/>
    </location>
</feature>
<feature type="transmembrane region" description="Helical" evidence="10">
    <location>
        <begin position="29"/>
        <end position="50"/>
    </location>
</feature>
<proteinExistence type="inferred from homology"/>
<dbReference type="EMBL" id="KI925454">
    <property type="protein sequence ID" value="ETW86603.1"/>
    <property type="molecule type" value="Genomic_DNA"/>
</dbReference>
<gene>
    <name evidence="12" type="ORF">HETIRDRAFT_121248</name>
</gene>
<dbReference type="InParanoid" id="W4KL69"/>
<protein>
    <submittedName>
        <fullName evidence="12">ABC transporter</fullName>
    </submittedName>
</protein>
<dbReference type="InterPro" id="IPR026082">
    <property type="entry name" value="ABCA"/>
</dbReference>